<dbReference type="Proteomes" id="UP000738431">
    <property type="component" value="Chromosome"/>
</dbReference>
<keyword evidence="1" id="KW-0812">Transmembrane</keyword>
<evidence type="ECO:0000313" key="2">
    <source>
        <dbReference type="EMBL" id="WRQ88852.1"/>
    </source>
</evidence>
<protein>
    <submittedName>
        <fullName evidence="2">DUF805 domain-containing protein</fullName>
    </submittedName>
</protein>
<dbReference type="InterPro" id="IPR008523">
    <property type="entry name" value="DUF805"/>
</dbReference>
<keyword evidence="3" id="KW-1185">Reference proteome</keyword>
<name>A0ABZ1CC13_9BACT</name>
<reference evidence="2 3" key="1">
    <citation type="submission" date="2023-12" db="EMBL/GenBank/DDBJ databases">
        <title>Description of an unclassified Opitutus bacterium of Verrucomicrobiota.</title>
        <authorList>
            <person name="Zhang D.-F."/>
        </authorList>
    </citation>
    <scope>NUCLEOTIDE SEQUENCE [LARGE SCALE GENOMIC DNA]</scope>
    <source>
        <strain evidence="2 3">WL0086</strain>
    </source>
</reference>
<accession>A0ABZ1CC13</accession>
<evidence type="ECO:0000256" key="1">
    <source>
        <dbReference type="SAM" id="Phobius"/>
    </source>
</evidence>
<organism evidence="2 3">
    <name type="scientific">Actomonas aquatica</name>
    <dbReference type="NCBI Taxonomy" id="2866162"/>
    <lineage>
        <taxon>Bacteria</taxon>
        <taxon>Pseudomonadati</taxon>
        <taxon>Verrucomicrobiota</taxon>
        <taxon>Opitutia</taxon>
        <taxon>Opitutales</taxon>
        <taxon>Opitutaceae</taxon>
        <taxon>Actomonas</taxon>
    </lineage>
</organism>
<feature type="transmembrane region" description="Helical" evidence="1">
    <location>
        <begin position="75"/>
        <end position="95"/>
    </location>
</feature>
<sequence length="121" mass="13902">MMTLLFPRKIDRIAYLIRMLIFVFLCAPVSLEMARVEEEEYVPSLSLLLVSFIALIYWFMFIVRPRCRDCGWSPWISIVSFVPFLNLCLWIALLFPSSISARDEKADPVTAANGGKPPRLS</sequence>
<evidence type="ECO:0000313" key="3">
    <source>
        <dbReference type="Proteomes" id="UP000738431"/>
    </source>
</evidence>
<dbReference type="RefSeq" id="WP_221033098.1">
    <property type="nucleotide sequence ID" value="NZ_CP139781.1"/>
</dbReference>
<feature type="transmembrane region" description="Helical" evidence="1">
    <location>
        <begin position="43"/>
        <end position="63"/>
    </location>
</feature>
<keyword evidence="1" id="KW-1133">Transmembrane helix</keyword>
<proteinExistence type="predicted"/>
<feature type="transmembrane region" description="Helical" evidence="1">
    <location>
        <begin position="12"/>
        <end position="31"/>
    </location>
</feature>
<dbReference type="Pfam" id="PF05656">
    <property type="entry name" value="DUF805"/>
    <property type="match status" value="1"/>
</dbReference>
<dbReference type="EMBL" id="CP139781">
    <property type="protein sequence ID" value="WRQ88852.1"/>
    <property type="molecule type" value="Genomic_DNA"/>
</dbReference>
<keyword evidence="1" id="KW-0472">Membrane</keyword>
<gene>
    <name evidence="2" type="ORF">K1X11_005505</name>
</gene>